<evidence type="ECO:0000256" key="3">
    <source>
        <dbReference type="ARBA" id="ARBA00022833"/>
    </source>
</evidence>
<dbReference type="PANTHER" id="PTHR11594">
    <property type="entry name" value="40S RIBOSOMAL PROTEIN S27"/>
    <property type="match status" value="1"/>
</dbReference>
<keyword evidence="4" id="KW-0689">Ribosomal protein</keyword>
<keyword evidence="5" id="KW-0687">Ribonucleoprotein</keyword>
<reference evidence="6" key="1">
    <citation type="submission" date="2025-05" db="UniProtKB">
        <authorList>
            <consortium name="RefSeq"/>
        </authorList>
    </citation>
    <scope>NUCLEOTIDE SEQUENCE [LARGE SCALE GENOMIC DNA]</scope>
</reference>
<dbReference type="InterPro" id="IPR011332">
    <property type="entry name" value="Ribosomal_zn-bd"/>
</dbReference>
<protein>
    <submittedName>
        <fullName evidence="7">Small ribosomal subunit protein eS27-like</fullName>
    </submittedName>
</protein>
<accession>A0ABM3WYE1</accession>
<evidence type="ECO:0000256" key="4">
    <source>
        <dbReference type="ARBA" id="ARBA00022980"/>
    </source>
</evidence>
<dbReference type="RefSeq" id="XP_060041584.1">
    <property type="nucleotide sequence ID" value="XM_060185601.1"/>
</dbReference>
<keyword evidence="6" id="KW-1185">Reference proteome</keyword>
<sequence length="52" mass="5777">MKVKCPGCSNITIALSHAQRVILCIGCSTVLCQPTRRRARLTKGCSFRQKQN</sequence>
<keyword evidence="3" id="KW-0862">Zinc</keyword>
<evidence type="ECO:0000256" key="1">
    <source>
        <dbReference type="ARBA" id="ARBA00001947"/>
    </source>
</evidence>
<dbReference type="SUPFAM" id="SSF57829">
    <property type="entry name" value="Zn-binding ribosomal proteins"/>
    <property type="match status" value="1"/>
</dbReference>
<dbReference type="InterPro" id="IPR023407">
    <property type="entry name" value="Ribosomal_eS27_Zn-bd_dom_sf"/>
</dbReference>
<proteinExistence type="inferred from homology"/>
<dbReference type="Gene3D" id="2.20.25.100">
    <property type="entry name" value="Zn-binding ribosomal proteins"/>
    <property type="match status" value="1"/>
</dbReference>
<dbReference type="Proteomes" id="UP001652624">
    <property type="component" value="Chromosome 2"/>
</dbReference>
<dbReference type="InterPro" id="IPR000592">
    <property type="entry name" value="Ribosomal_eS27"/>
</dbReference>
<comment type="similarity">
    <text evidence="2">Belongs to the eukaryotic ribosomal protein eS27 family.</text>
</comment>
<evidence type="ECO:0000256" key="5">
    <source>
        <dbReference type="ARBA" id="ARBA00023274"/>
    </source>
</evidence>
<organism evidence="6 7">
    <name type="scientific">Erinaceus europaeus</name>
    <name type="common">Western European hedgehog</name>
    <dbReference type="NCBI Taxonomy" id="9365"/>
    <lineage>
        <taxon>Eukaryota</taxon>
        <taxon>Metazoa</taxon>
        <taxon>Chordata</taxon>
        <taxon>Craniata</taxon>
        <taxon>Vertebrata</taxon>
        <taxon>Euteleostomi</taxon>
        <taxon>Mammalia</taxon>
        <taxon>Eutheria</taxon>
        <taxon>Laurasiatheria</taxon>
        <taxon>Eulipotyphla</taxon>
        <taxon>Erinaceidae</taxon>
        <taxon>Erinaceinae</taxon>
        <taxon>Erinaceus</taxon>
    </lineage>
</organism>
<name>A0ABM3WYE1_ERIEU</name>
<dbReference type="GeneID" id="107523103"/>
<reference evidence="7" key="2">
    <citation type="submission" date="2025-08" db="UniProtKB">
        <authorList>
            <consortium name="RefSeq"/>
        </authorList>
    </citation>
    <scope>IDENTIFICATION</scope>
</reference>
<evidence type="ECO:0000313" key="7">
    <source>
        <dbReference type="RefSeq" id="XP_060041584.1"/>
    </source>
</evidence>
<evidence type="ECO:0000313" key="6">
    <source>
        <dbReference type="Proteomes" id="UP001652624"/>
    </source>
</evidence>
<evidence type="ECO:0000256" key="2">
    <source>
        <dbReference type="ARBA" id="ARBA00010919"/>
    </source>
</evidence>
<comment type="cofactor">
    <cofactor evidence="1">
        <name>Zn(2+)</name>
        <dbReference type="ChEBI" id="CHEBI:29105"/>
    </cofactor>
</comment>
<gene>
    <name evidence="7" type="primary">LOC107523103</name>
</gene>
<dbReference type="Pfam" id="PF01667">
    <property type="entry name" value="Ribosomal_S27e"/>
    <property type="match status" value="1"/>
</dbReference>